<sequence length="143" mass="16396">MTIRLAETNQEIQLCYPVMAELRPHIGESEFVSRVLDQQQSGYRLVMLLEDAGPVCLAGYRVSENLAWGRFLYIDDFVTRAERRSRGNGAALLDWLKREAEQQGCRQIHCDSGLQRELAHRFYERESMPKTGFHFAASLNGSD</sequence>
<dbReference type="CDD" id="cd04301">
    <property type="entry name" value="NAT_SF"/>
    <property type="match status" value="1"/>
</dbReference>
<dbReference type="InterPro" id="IPR016181">
    <property type="entry name" value="Acyl_CoA_acyltransferase"/>
</dbReference>
<accession>A0A9E4N1Y6</accession>
<protein>
    <submittedName>
        <fullName evidence="2">GNAT family N-acetyltransferase</fullName>
    </submittedName>
</protein>
<dbReference type="Proteomes" id="UP000886687">
    <property type="component" value="Unassembled WGS sequence"/>
</dbReference>
<dbReference type="Pfam" id="PF00583">
    <property type="entry name" value="Acetyltransf_1"/>
    <property type="match status" value="1"/>
</dbReference>
<dbReference type="GO" id="GO:0016747">
    <property type="term" value="F:acyltransferase activity, transferring groups other than amino-acyl groups"/>
    <property type="evidence" value="ECO:0007669"/>
    <property type="project" value="InterPro"/>
</dbReference>
<gene>
    <name evidence="2" type="ORF">JAZ04_15720</name>
</gene>
<dbReference type="AlphaFoldDB" id="A0A9E4N1Y6"/>
<dbReference type="Gene3D" id="3.40.630.30">
    <property type="match status" value="1"/>
</dbReference>
<dbReference type="InterPro" id="IPR000182">
    <property type="entry name" value="GNAT_dom"/>
</dbReference>
<evidence type="ECO:0000313" key="3">
    <source>
        <dbReference type="Proteomes" id="UP000886687"/>
    </source>
</evidence>
<organism evidence="2 3">
    <name type="scientific">Candidatus Thiodiazotropha lotti</name>
    <dbReference type="NCBI Taxonomy" id="2792787"/>
    <lineage>
        <taxon>Bacteria</taxon>
        <taxon>Pseudomonadati</taxon>
        <taxon>Pseudomonadota</taxon>
        <taxon>Gammaproteobacteria</taxon>
        <taxon>Chromatiales</taxon>
        <taxon>Sedimenticolaceae</taxon>
        <taxon>Candidatus Thiodiazotropha</taxon>
    </lineage>
</organism>
<evidence type="ECO:0000313" key="2">
    <source>
        <dbReference type="EMBL" id="MCG7940280.1"/>
    </source>
</evidence>
<dbReference type="SUPFAM" id="SSF55729">
    <property type="entry name" value="Acyl-CoA N-acyltransferases (Nat)"/>
    <property type="match status" value="1"/>
</dbReference>
<dbReference type="EMBL" id="JAEPDI010000013">
    <property type="protein sequence ID" value="MCG7940280.1"/>
    <property type="molecule type" value="Genomic_DNA"/>
</dbReference>
<name>A0A9E4N1Y6_9GAMM</name>
<comment type="caution">
    <text evidence="2">The sequence shown here is derived from an EMBL/GenBank/DDBJ whole genome shotgun (WGS) entry which is preliminary data.</text>
</comment>
<proteinExistence type="predicted"/>
<evidence type="ECO:0000259" key="1">
    <source>
        <dbReference type="PROSITE" id="PS51186"/>
    </source>
</evidence>
<feature type="domain" description="N-acetyltransferase" evidence="1">
    <location>
        <begin position="1"/>
        <end position="143"/>
    </location>
</feature>
<reference evidence="2" key="1">
    <citation type="journal article" date="2021" name="Proc. Natl. Acad. Sci. U.S.A.">
        <title>Global biogeography of chemosynthetic symbionts reveals both localized and globally distributed symbiont groups. .</title>
        <authorList>
            <person name="Osvatic J.T."/>
            <person name="Wilkins L.G.E."/>
            <person name="Leibrecht L."/>
            <person name="Leray M."/>
            <person name="Zauner S."/>
            <person name="Polzin J."/>
            <person name="Camacho Y."/>
            <person name="Gros O."/>
            <person name="van Gils J.A."/>
            <person name="Eisen J.A."/>
            <person name="Petersen J.M."/>
            <person name="Yuen B."/>
        </authorList>
    </citation>
    <scope>NUCLEOTIDE SEQUENCE</scope>
    <source>
        <strain evidence="2">MAGL173</strain>
    </source>
</reference>
<dbReference type="PROSITE" id="PS51186">
    <property type="entry name" value="GNAT"/>
    <property type="match status" value="1"/>
</dbReference>